<protein>
    <submittedName>
        <fullName evidence="1">11141_t:CDS:1</fullName>
    </submittedName>
</protein>
<evidence type="ECO:0000313" key="1">
    <source>
        <dbReference type="EMBL" id="CAG8787900.1"/>
    </source>
</evidence>
<dbReference type="Proteomes" id="UP000789366">
    <property type="component" value="Unassembled WGS sequence"/>
</dbReference>
<reference evidence="1" key="1">
    <citation type="submission" date="2021-06" db="EMBL/GenBank/DDBJ databases">
        <authorList>
            <person name="Kallberg Y."/>
            <person name="Tangrot J."/>
            <person name="Rosling A."/>
        </authorList>
    </citation>
    <scope>NUCLEOTIDE SEQUENCE</scope>
    <source>
        <strain evidence="1">28 12/20/2015</strain>
    </source>
</reference>
<sequence>MEELNDTDFEELTADDNLDNVFDTDIFGDIEDDLKLFVGKTFQNWNHVENFMKEYASAKGHGIRIGGSGR</sequence>
<keyword evidence="2" id="KW-1185">Reference proteome</keyword>
<evidence type="ECO:0000313" key="2">
    <source>
        <dbReference type="Proteomes" id="UP000789366"/>
    </source>
</evidence>
<dbReference type="EMBL" id="CAJVPW010066192">
    <property type="protein sequence ID" value="CAG8787900.1"/>
    <property type="molecule type" value="Genomic_DNA"/>
</dbReference>
<comment type="caution">
    <text evidence="1">The sequence shown here is derived from an EMBL/GenBank/DDBJ whole genome shotgun (WGS) entry which is preliminary data.</text>
</comment>
<proteinExistence type="predicted"/>
<gene>
    <name evidence="1" type="ORF">SPELUC_LOCUS16969</name>
</gene>
<organism evidence="1 2">
    <name type="scientific">Cetraspora pellucida</name>
    <dbReference type="NCBI Taxonomy" id="1433469"/>
    <lineage>
        <taxon>Eukaryota</taxon>
        <taxon>Fungi</taxon>
        <taxon>Fungi incertae sedis</taxon>
        <taxon>Mucoromycota</taxon>
        <taxon>Glomeromycotina</taxon>
        <taxon>Glomeromycetes</taxon>
        <taxon>Diversisporales</taxon>
        <taxon>Gigasporaceae</taxon>
        <taxon>Cetraspora</taxon>
    </lineage>
</organism>
<accession>A0ACA9RDI6</accession>
<name>A0ACA9RDI6_9GLOM</name>
<feature type="non-terminal residue" evidence="1">
    <location>
        <position position="70"/>
    </location>
</feature>